<dbReference type="EC" id="6.3.5.1" evidence="7 8"/>
<feature type="binding site" evidence="7">
    <location>
        <position position="408"/>
    </location>
    <ligand>
        <name>deamido-NAD(+)</name>
        <dbReference type="ChEBI" id="CHEBI:58437"/>
        <note>ligand shared between two neighboring subunits</note>
    </ligand>
</feature>
<dbReference type="GO" id="GO:0003952">
    <property type="term" value="F:NAD+ synthase (glutamine-hydrolyzing) activity"/>
    <property type="evidence" value="ECO:0007669"/>
    <property type="project" value="UniProtKB-UniRule"/>
</dbReference>
<dbReference type="Gene3D" id="3.60.110.10">
    <property type="entry name" value="Carbon-nitrogen hydrolase"/>
    <property type="match status" value="1"/>
</dbReference>
<dbReference type="InterPro" id="IPR003010">
    <property type="entry name" value="C-N_Hydrolase"/>
</dbReference>
<dbReference type="SUPFAM" id="SSF52402">
    <property type="entry name" value="Adenine nucleotide alpha hydrolases-like"/>
    <property type="match status" value="1"/>
</dbReference>
<dbReference type="PANTHER" id="PTHR23090">
    <property type="entry name" value="NH 3 /GLUTAMINE-DEPENDENT NAD + SYNTHETASE"/>
    <property type="match status" value="1"/>
</dbReference>
<comment type="catalytic activity">
    <reaction evidence="7 8">
        <text>deamido-NAD(+) + L-glutamine + ATP + H2O = L-glutamate + AMP + diphosphate + NAD(+) + H(+)</text>
        <dbReference type="Rhea" id="RHEA:24384"/>
        <dbReference type="ChEBI" id="CHEBI:15377"/>
        <dbReference type="ChEBI" id="CHEBI:15378"/>
        <dbReference type="ChEBI" id="CHEBI:29985"/>
        <dbReference type="ChEBI" id="CHEBI:30616"/>
        <dbReference type="ChEBI" id="CHEBI:33019"/>
        <dbReference type="ChEBI" id="CHEBI:57540"/>
        <dbReference type="ChEBI" id="CHEBI:58359"/>
        <dbReference type="ChEBI" id="CHEBI:58437"/>
        <dbReference type="ChEBI" id="CHEBI:456215"/>
        <dbReference type="EC" id="6.3.5.1"/>
    </reaction>
</comment>
<keyword evidence="14" id="KW-1185">Reference proteome</keyword>
<comment type="pathway">
    <text evidence="1 7 8">Cofactor biosynthesis; NAD(+) biosynthesis; NAD(+) from deamido-NAD(+) (L-Gln route): step 1/1.</text>
</comment>
<evidence type="ECO:0000256" key="9">
    <source>
        <dbReference type="PROSITE-ProRule" id="PRU10139"/>
    </source>
</evidence>
<dbReference type="InterPro" id="IPR003694">
    <property type="entry name" value="NAD_synthase"/>
</dbReference>
<evidence type="ECO:0000313" key="13">
    <source>
        <dbReference type="EMBL" id="SDH45872.1"/>
    </source>
</evidence>
<evidence type="ECO:0000256" key="11">
    <source>
        <dbReference type="SAM" id="MobiDB-lite"/>
    </source>
</evidence>
<feature type="binding site" evidence="7">
    <location>
        <position position="177"/>
    </location>
    <ligand>
        <name>L-glutamine</name>
        <dbReference type="ChEBI" id="CHEBI:58359"/>
    </ligand>
</feature>
<keyword evidence="6 7" id="KW-0520">NAD</keyword>
<evidence type="ECO:0000256" key="3">
    <source>
        <dbReference type="ARBA" id="ARBA00022598"/>
    </source>
</evidence>
<dbReference type="GO" id="GO:0000257">
    <property type="term" value="F:nitrilase activity"/>
    <property type="evidence" value="ECO:0007669"/>
    <property type="project" value="UniProtKB-ARBA"/>
</dbReference>
<dbReference type="Gene3D" id="3.40.50.620">
    <property type="entry name" value="HUPs"/>
    <property type="match status" value="1"/>
</dbReference>
<evidence type="ECO:0000256" key="6">
    <source>
        <dbReference type="ARBA" id="ARBA00023027"/>
    </source>
</evidence>
<evidence type="ECO:0000256" key="5">
    <source>
        <dbReference type="ARBA" id="ARBA00022840"/>
    </source>
</evidence>
<dbReference type="RefSeq" id="WP_092619846.1">
    <property type="nucleotide sequence ID" value="NZ_FNCV01000007.1"/>
</dbReference>
<dbReference type="EMBL" id="FNCV01000007">
    <property type="protein sequence ID" value="SDH45872.1"/>
    <property type="molecule type" value="Genomic_DNA"/>
</dbReference>
<evidence type="ECO:0000256" key="10">
    <source>
        <dbReference type="RuleBase" id="RU003811"/>
    </source>
</evidence>
<dbReference type="GO" id="GO:0005524">
    <property type="term" value="F:ATP binding"/>
    <property type="evidence" value="ECO:0007669"/>
    <property type="project" value="UniProtKB-UniRule"/>
</dbReference>
<name>A0A1G8CKB5_9PROT</name>
<dbReference type="Pfam" id="PF02540">
    <property type="entry name" value="NAD_synthase"/>
    <property type="match status" value="1"/>
</dbReference>
<feature type="binding site" evidence="7">
    <location>
        <position position="183"/>
    </location>
    <ligand>
        <name>L-glutamine</name>
        <dbReference type="ChEBI" id="CHEBI:58359"/>
    </ligand>
</feature>
<dbReference type="PROSITE" id="PS00920">
    <property type="entry name" value="NITRIL_CHT_1"/>
    <property type="match status" value="1"/>
</dbReference>
<feature type="binding site" evidence="7">
    <location>
        <position position="379"/>
    </location>
    <ligand>
        <name>deamido-NAD(+)</name>
        <dbReference type="ChEBI" id="CHEBI:58437"/>
        <note>ligand shared between two neighboring subunits</note>
    </ligand>
</feature>
<accession>A0A1G8CKB5</accession>
<dbReference type="STRING" id="83401.SAMN05421742_10727"/>
<dbReference type="NCBIfam" id="TIGR00552">
    <property type="entry name" value="nadE"/>
    <property type="match status" value="1"/>
</dbReference>
<comment type="similarity">
    <text evidence="2 7 8">In the C-terminal section; belongs to the NAD synthetase family.</text>
</comment>
<evidence type="ECO:0000256" key="2">
    <source>
        <dbReference type="ARBA" id="ARBA00007145"/>
    </source>
</evidence>
<dbReference type="Pfam" id="PF00795">
    <property type="entry name" value="CN_hydrolase"/>
    <property type="match status" value="1"/>
</dbReference>
<keyword evidence="3 7" id="KW-0436">Ligase</keyword>
<keyword evidence="5 7" id="KW-0067">ATP-binding</keyword>
<dbReference type="PROSITE" id="PS50263">
    <property type="entry name" value="CN_HYDROLASE"/>
    <property type="match status" value="1"/>
</dbReference>
<comment type="caution">
    <text evidence="7">Lacks conserved residue(s) required for the propagation of feature annotation.</text>
</comment>
<dbReference type="InterPro" id="IPR036526">
    <property type="entry name" value="C-N_Hydrolase_sf"/>
</dbReference>
<dbReference type="CDD" id="cd00553">
    <property type="entry name" value="NAD_synthase"/>
    <property type="match status" value="1"/>
</dbReference>
<feature type="region of interest" description="Disordered" evidence="11">
    <location>
        <begin position="450"/>
        <end position="481"/>
    </location>
</feature>
<dbReference type="InterPro" id="IPR014445">
    <property type="entry name" value="Gln-dep_NAD_synthase"/>
</dbReference>
<sequence>MSSLTVVMAQVDPTVGDLDANLAMLRAARAEAAGKGADLVVFPELALAGYPPEDLVLRAGFRAACRAHAEALAADTADGGPAVIVGLPVEGPGGLPINAAMVLDGGRVVATVGKRHLPNYGVFDEARVFAPAAGAPQPVSVRGWRLGVMICEDMWFPDVAAGLAAGGADLLVVPNGSPFEVDKGAQRLGHARARVAETGLPLLYVNQVGGQDELVFDGASFAVAADGRLIVRGPSWQSASLPVVFDPPTAPGATAPVPRQGAIVATAERCEDIYRALMAGLAGYVDKNGFPGVVLGLSGGIDSALSAAVAVDALGPERVRCLMMPSPHTSRESLEDAAGVVRLLGCRLDEVPIGGAMETFDGLLRPLFEDRPADVTEENIQARARALILMAVSNKFGHMLLSTGNKSEMSVGYATLYGDMCGGFNVLKDVYKTTVFALSRWRNAHWPPAALGPDGPVMPQRVIDKPPSAELRPDQKDSDSLPDYPVLDAILKGLIEGEMGLAQMAAAGHDPADVARVWRLLLGAEYKRRQAPPGVKITLRSFGRERRYPMTNAFRGEH</sequence>
<feature type="active site" description="Nucleophile; for glutaminase activity" evidence="7">
    <location>
        <position position="151"/>
    </location>
</feature>
<organism evidence="13 14">
    <name type="scientific">Roseospirillum parvum</name>
    <dbReference type="NCBI Taxonomy" id="83401"/>
    <lineage>
        <taxon>Bacteria</taxon>
        <taxon>Pseudomonadati</taxon>
        <taxon>Pseudomonadota</taxon>
        <taxon>Alphaproteobacteria</taxon>
        <taxon>Rhodospirillales</taxon>
        <taxon>Rhodospirillaceae</taxon>
        <taxon>Roseospirillum</taxon>
    </lineage>
</organism>
<feature type="binding site" evidence="7">
    <location>
        <position position="403"/>
    </location>
    <ligand>
        <name>ATP</name>
        <dbReference type="ChEBI" id="CHEBI:30616"/>
    </ligand>
</feature>
<dbReference type="GO" id="GO:0009435">
    <property type="term" value="P:NAD+ biosynthetic process"/>
    <property type="evidence" value="ECO:0007669"/>
    <property type="project" value="UniProtKB-UniRule"/>
</dbReference>
<evidence type="ECO:0000259" key="12">
    <source>
        <dbReference type="PROSITE" id="PS50263"/>
    </source>
</evidence>
<dbReference type="InterPro" id="IPR014729">
    <property type="entry name" value="Rossmann-like_a/b/a_fold"/>
</dbReference>
<evidence type="ECO:0000256" key="1">
    <source>
        <dbReference type="ARBA" id="ARBA00005188"/>
    </source>
</evidence>
<feature type="active site" description="Proton acceptor" evidence="9">
    <location>
        <position position="44"/>
    </location>
</feature>
<dbReference type="CDD" id="cd07570">
    <property type="entry name" value="GAT_Gln-NAD-synth"/>
    <property type="match status" value="1"/>
</dbReference>
<proteinExistence type="inferred from homology"/>
<dbReference type="Proteomes" id="UP000217076">
    <property type="component" value="Unassembled WGS sequence"/>
</dbReference>
<dbReference type="SUPFAM" id="SSF56317">
    <property type="entry name" value="Carbon-nitrogen hydrolase"/>
    <property type="match status" value="1"/>
</dbReference>
<comment type="similarity">
    <text evidence="10">Belongs to the NAD synthetase family.</text>
</comment>
<feature type="active site" description="Proton acceptor; for glutaminase activity" evidence="7">
    <location>
        <position position="44"/>
    </location>
</feature>
<dbReference type="GO" id="GO:0008795">
    <property type="term" value="F:NAD+ synthase activity"/>
    <property type="evidence" value="ECO:0007669"/>
    <property type="project" value="UniProtKB-UniRule"/>
</dbReference>
<dbReference type="GO" id="GO:0005737">
    <property type="term" value="C:cytoplasm"/>
    <property type="evidence" value="ECO:0007669"/>
    <property type="project" value="InterPro"/>
</dbReference>
<feature type="binding site" evidence="7">
    <location>
        <begin position="296"/>
        <end position="303"/>
    </location>
    <ligand>
        <name>ATP</name>
        <dbReference type="ChEBI" id="CHEBI:30616"/>
    </ligand>
</feature>
<feature type="active site" description="For glutaminase activity" evidence="7">
    <location>
        <position position="114"/>
    </location>
</feature>
<feature type="binding site" evidence="7">
    <location>
        <position position="527"/>
    </location>
    <ligand>
        <name>deamido-NAD(+)</name>
        <dbReference type="ChEBI" id="CHEBI:58437"/>
        <note>ligand shared between two neighboring subunits</note>
    </ligand>
</feature>
<dbReference type="GO" id="GO:0004359">
    <property type="term" value="F:glutaminase activity"/>
    <property type="evidence" value="ECO:0007669"/>
    <property type="project" value="InterPro"/>
</dbReference>
<dbReference type="FunFam" id="3.40.50.620:FF:000106">
    <property type="entry name" value="Glutamine-dependent NAD(+) synthetase"/>
    <property type="match status" value="1"/>
</dbReference>
<gene>
    <name evidence="7" type="primary">nadE</name>
    <name evidence="13" type="ORF">SAMN05421742_10727</name>
</gene>
<dbReference type="NCBIfam" id="NF010588">
    <property type="entry name" value="PRK13981.1"/>
    <property type="match status" value="1"/>
</dbReference>
<dbReference type="HAMAP" id="MF_02090">
    <property type="entry name" value="NadE_glutamine_dep"/>
    <property type="match status" value="1"/>
</dbReference>
<comment type="function">
    <text evidence="7">Catalyzes the ATP-dependent amidation of deamido-NAD to form NAD. Uses L-glutamine as a nitrogen source.</text>
</comment>
<evidence type="ECO:0000256" key="8">
    <source>
        <dbReference type="PIRNR" id="PIRNR006630"/>
    </source>
</evidence>
<feature type="binding site" evidence="7">
    <location>
        <position position="120"/>
    </location>
    <ligand>
        <name>L-glutamine</name>
        <dbReference type="ChEBI" id="CHEBI:58359"/>
    </ligand>
</feature>
<dbReference type="InterPro" id="IPR000132">
    <property type="entry name" value="Nitrilase/CN_hydratase_CS"/>
</dbReference>
<evidence type="ECO:0000313" key="14">
    <source>
        <dbReference type="Proteomes" id="UP000217076"/>
    </source>
</evidence>
<reference evidence="14" key="1">
    <citation type="submission" date="2016-10" db="EMBL/GenBank/DDBJ databases">
        <authorList>
            <person name="Varghese N."/>
            <person name="Submissions S."/>
        </authorList>
    </citation>
    <scope>NUCLEOTIDE SEQUENCE [LARGE SCALE GENOMIC DNA]</scope>
    <source>
        <strain evidence="14">930I</strain>
    </source>
</reference>
<evidence type="ECO:0000256" key="7">
    <source>
        <dbReference type="HAMAP-Rule" id="MF_02090"/>
    </source>
</evidence>
<keyword evidence="4 7" id="KW-0547">Nucleotide-binding</keyword>
<protein>
    <recommendedName>
        <fullName evidence="7 8">Glutamine-dependent NAD(+) synthetase</fullName>
        <ecNumber evidence="7 8">6.3.5.1</ecNumber>
    </recommendedName>
    <alternativeName>
        <fullName evidence="7 8">NAD(+) synthase [glutamine-hydrolyzing]</fullName>
    </alternativeName>
</protein>
<dbReference type="PIRSF" id="PIRSF006630">
    <property type="entry name" value="NADS_GAT"/>
    <property type="match status" value="1"/>
</dbReference>
<dbReference type="InterPro" id="IPR022310">
    <property type="entry name" value="NAD/GMP_synthase"/>
</dbReference>
<dbReference type="UniPathway" id="UPA00253">
    <property type="reaction ID" value="UER00334"/>
</dbReference>
<feature type="domain" description="CN hydrolase" evidence="12">
    <location>
        <begin position="4"/>
        <end position="247"/>
    </location>
</feature>
<dbReference type="OrthoDB" id="9760188at2"/>
<dbReference type="AlphaFoldDB" id="A0A1G8CKB5"/>
<evidence type="ECO:0000256" key="4">
    <source>
        <dbReference type="ARBA" id="ARBA00022741"/>
    </source>
</evidence>
<dbReference type="PANTHER" id="PTHR23090:SF9">
    <property type="entry name" value="GLUTAMINE-DEPENDENT NAD(+) SYNTHETASE"/>
    <property type="match status" value="1"/>
</dbReference>